<name>A0A6G1IDM9_9PLEO</name>
<dbReference type="PANTHER" id="PTHR24148">
    <property type="entry name" value="ANKYRIN REPEAT DOMAIN-CONTAINING PROTEIN 39 HOMOLOG-RELATED"/>
    <property type="match status" value="1"/>
</dbReference>
<dbReference type="AlphaFoldDB" id="A0A6G1IDM9"/>
<dbReference type="InterPro" id="IPR052895">
    <property type="entry name" value="HetReg/Transcr_Mod"/>
</dbReference>
<dbReference type="PANTHER" id="PTHR24148:SF73">
    <property type="entry name" value="HET DOMAIN PROTEIN (AFU_ORTHOLOGUE AFUA_8G01020)"/>
    <property type="match status" value="1"/>
</dbReference>
<evidence type="ECO:0000259" key="1">
    <source>
        <dbReference type="Pfam" id="PF06985"/>
    </source>
</evidence>
<dbReference type="InterPro" id="IPR010730">
    <property type="entry name" value="HET"/>
</dbReference>
<protein>
    <submittedName>
        <fullName evidence="2">HET-domain-containing protein</fullName>
    </submittedName>
</protein>
<evidence type="ECO:0000313" key="3">
    <source>
        <dbReference type="Proteomes" id="UP000799291"/>
    </source>
</evidence>
<feature type="domain" description="Heterokaryon incompatibility" evidence="1">
    <location>
        <begin position="98"/>
        <end position="237"/>
    </location>
</feature>
<keyword evidence="3" id="KW-1185">Reference proteome</keyword>
<proteinExistence type="predicted"/>
<sequence>MVYFSNFWQKAFRFKFLPFQLDRWLFSLPTGWKISFGIWARYTVDGPGLPPSKFPGGEYMYSPLEYGEIRLLKILPGDTEDVIMTELVTTELTNPLLYEALSYVWGPWHERRSLRVNGQAVEVHAGLFDAIHTLRSSTSERLIWADAICIDQSNFLERNHQVSIMGQIYESAKSVTVYLGQSNERTAEGMQVLQLFANANVTPEDPPWSHMSIEDTEESIADIIHRPWFTRIWTVQEATLARHTTLICGQHQVSWSVDLQTMQSIVFRIKAAAISPHFTSTSNYTSTLDWTPLLNILETQMRQAARRKGRVLRRNQLDLAFDFRHRQSMDPRDKYFAIFSIIENDAGGRLNFGPDYNLCLEEVHRRFTAEVQRISKIEGIQTIEAAW</sequence>
<dbReference type="EMBL" id="MU005637">
    <property type="protein sequence ID" value="KAF2676235.1"/>
    <property type="molecule type" value="Genomic_DNA"/>
</dbReference>
<reference evidence="2" key="1">
    <citation type="journal article" date="2020" name="Stud. Mycol.">
        <title>101 Dothideomycetes genomes: a test case for predicting lifestyles and emergence of pathogens.</title>
        <authorList>
            <person name="Haridas S."/>
            <person name="Albert R."/>
            <person name="Binder M."/>
            <person name="Bloem J."/>
            <person name="Labutti K."/>
            <person name="Salamov A."/>
            <person name="Andreopoulos B."/>
            <person name="Baker S."/>
            <person name="Barry K."/>
            <person name="Bills G."/>
            <person name="Bluhm B."/>
            <person name="Cannon C."/>
            <person name="Castanera R."/>
            <person name="Culley D."/>
            <person name="Daum C."/>
            <person name="Ezra D."/>
            <person name="Gonzalez J."/>
            <person name="Henrissat B."/>
            <person name="Kuo A."/>
            <person name="Liang C."/>
            <person name="Lipzen A."/>
            <person name="Lutzoni F."/>
            <person name="Magnuson J."/>
            <person name="Mondo S."/>
            <person name="Nolan M."/>
            <person name="Ohm R."/>
            <person name="Pangilinan J."/>
            <person name="Park H.-J."/>
            <person name="Ramirez L."/>
            <person name="Alfaro M."/>
            <person name="Sun H."/>
            <person name="Tritt A."/>
            <person name="Yoshinaga Y."/>
            <person name="Zwiers L.-H."/>
            <person name="Turgeon B."/>
            <person name="Goodwin S."/>
            <person name="Spatafora J."/>
            <person name="Crous P."/>
            <person name="Grigoriev I."/>
        </authorList>
    </citation>
    <scope>NUCLEOTIDE SEQUENCE</scope>
    <source>
        <strain evidence="2">CBS 122367</strain>
    </source>
</reference>
<organism evidence="2 3">
    <name type="scientific">Lentithecium fluviatile CBS 122367</name>
    <dbReference type="NCBI Taxonomy" id="1168545"/>
    <lineage>
        <taxon>Eukaryota</taxon>
        <taxon>Fungi</taxon>
        <taxon>Dikarya</taxon>
        <taxon>Ascomycota</taxon>
        <taxon>Pezizomycotina</taxon>
        <taxon>Dothideomycetes</taxon>
        <taxon>Pleosporomycetidae</taxon>
        <taxon>Pleosporales</taxon>
        <taxon>Massarineae</taxon>
        <taxon>Lentitheciaceae</taxon>
        <taxon>Lentithecium</taxon>
    </lineage>
</organism>
<accession>A0A6G1IDM9</accession>
<dbReference type="Proteomes" id="UP000799291">
    <property type="component" value="Unassembled WGS sequence"/>
</dbReference>
<evidence type="ECO:0000313" key="2">
    <source>
        <dbReference type="EMBL" id="KAF2676235.1"/>
    </source>
</evidence>
<gene>
    <name evidence="2" type="ORF">K458DRAFT_424857</name>
</gene>
<dbReference type="OrthoDB" id="3553147at2759"/>
<dbReference type="Pfam" id="PF06985">
    <property type="entry name" value="HET"/>
    <property type="match status" value="1"/>
</dbReference>